<dbReference type="Proteomes" id="UP000823849">
    <property type="component" value="Unassembled WGS sequence"/>
</dbReference>
<evidence type="ECO:0000256" key="1">
    <source>
        <dbReference type="ARBA" id="ARBA00023125"/>
    </source>
</evidence>
<dbReference type="Gene3D" id="1.10.357.10">
    <property type="entry name" value="Tetracycline Repressor, domain 2"/>
    <property type="match status" value="1"/>
</dbReference>
<dbReference type="GO" id="GO:0003677">
    <property type="term" value="F:DNA binding"/>
    <property type="evidence" value="ECO:0007669"/>
    <property type="project" value="UniProtKB-UniRule"/>
</dbReference>
<sequence length="192" mass="23050">MPIRKKSRSANQFTKQCIMEALLQLMHTQEYNDISITDITRRAGVSRMSYYRNYSSKDEILRDYMYQIIEEYVRELDTADIRSGFQTYDHILHSLKYLRKYKDYVLCLQKANRAEIVLHGLDMYMLTVTETTDKSFLEKSELYYYSGALYNIFMHWIRDGMAEETEAVAQVIYDHVKYNRYYRNPTAEHMKA</sequence>
<dbReference type="PANTHER" id="PTHR43479">
    <property type="entry name" value="ACREF/ENVCD OPERON REPRESSOR-RELATED"/>
    <property type="match status" value="1"/>
</dbReference>
<reference evidence="4" key="2">
    <citation type="submission" date="2021-04" db="EMBL/GenBank/DDBJ databases">
        <authorList>
            <person name="Gilroy R."/>
        </authorList>
    </citation>
    <scope>NUCLEOTIDE SEQUENCE</scope>
    <source>
        <strain evidence="4">CHK185-5351</strain>
    </source>
</reference>
<reference evidence="4" key="1">
    <citation type="journal article" date="2021" name="PeerJ">
        <title>Extensive microbial diversity within the chicken gut microbiome revealed by metagenomics and culture.</title>
        <authorList>
            <person name="Gilroy R."/>
            <person name="Ravi A."/>
            <person name="Getino M."/>
            <person name="Pursley I."/>
            <person name="Horton D.L."/>
            <person name="Alikhan N.F."/>
            <person name="Baker D."/>
            <person name="Gharbi K."/>
            <person name="Hall N."/>
            <person name="Watson M."/>
            <person name="Adriaenssens E.M."/>
            <person name="Foster-Nyarko E."/>
            <person name="Jarju S."/>
            <person name="Secka A."/>
            <person name="Antonio M."/>
            <person name="Oren A."/>
            <person name="Chaudhuri R.R."/>
            <person name="La Ragione R."/>
            <person name="Hildebrand F."/>
            <person name="Pallen M.J."/>
        </authorList>
    </citation>
    <scope>NUCLEOTIDE SEQUENCE</scope>
    <source>
        <strain evidence="4">CHK185-5351</strain>
    </source>
</reference>
<accession>A0A9D2NC06</accession>
<keyword evidence="1 2" id="KW-0238">DNA-binding</keyword>
<evidence type="ECO:0000256" key="2">
    <source>
        <dbReference type="PROSITE-ProRule" id="PRU00335"/>
    </source>
</evidence>
<dbReference type="PANTHER" id="PTHR43479:SF11">
    <property type="entry name" value="ACREF_ENVCD OPERON REPRESSOR-RELATED"/>
    <property type="match status" value="1"/>
</dbReference>
<dbReference type="InterPro" id="IPR009057">
    <property type="entry name" value="Homeodomain-like_sf"/>
</dbReference>
<dbReference type="Pfam" id="PF00440">
    <property type="entry name" value="TetR_N"/>
    <property type="match status" value="1"/>
</dbReference>
<evidence type="ECO:0000313" key="5">
    <source>
        <dbReference type="Proteomes" id="UP000823849"/>
    </source>
</evidence>
<protein>
    <submittedName>
        <fullName evidence="4">TetR/AcrR family transcriptional regulator</fullName>
    </submittedName>
</protein>
<organism evidence="4 5">
    <name type="scientific">Candidatus Fusicatenibacter intestinigallinarum</name>
    <dbReference type="NCBI Taxonomy" id="2838598"/>
    <lineage>
        <taxon>Bacteria</taxon>
        <taxon>Bacillati</taxon>
        <taxon>Bacillota</taxon>
        <taxon>Clostridia</taxon>
        <taxon>Lachnospirales</taxon>
        <taxon>Lachnospiraceae</taxon>
        <taxon>Fusicatenibacter</taxon>
    </lineage>
</organism>
<dbReference type="InterPro" id="IPR001647">
    <property type="entry name" value="HTH_TetR"/>
</dbReference>
<evidence type="ECO:0000259" key="3">
    <source>
        <dbReference type="PROSITE" id="PS50977"/>
    </source>
</evidence>
<gene>
    <name evidence="4" type="ORF">H9705_08160</name>
</gene>
<feature type="DNA-binding region" description="H-T-H motif" evidence="2">
    <location>
        <begin position="35"/>
        <end position="54"/>
    </location>
</feature>
<name>A0A9D2NC06_9FIRM</name>
<dbReference type="AlphaFoldDB" id="A0A9D2NC06"/>
<proteinExistence type="predicted"/>
<evidence type="ECO:0000313" key="4">
    <source>
        <dbReference type="EMBL" id="HJC15783.1"/>
    </source>
</evidence>
<comment type="caution">
    <text evidence="4">The sequence shown here is derived from an EMBL/GenBank/DDBJ whole genome shotgun (WGS) entry which is preliminary data.</text>
</comment>
<dbReference type="PROSITE" id="PS50977">
    <property type="entry name" value="HTH_TETR_2"/>
    <property type="match status" value="1"/>
</dbReference>
<feature type="domain" description="HTH tetR-type" evidence="3">
    <location>
        <begin position="12"/>
        <end position="72"/>
    </location>
</feature>
<dbReference type="SUPFAM" id="SSF46689">
    <property type="entry name" value="Homeodomain-like"/>
    <property type="match status" value="1"/>
</dbReference>
<dbReference type="EMBL" id="DWWU01000034">
    <property type="protein sequence ID" value="HJC15783.1"/>
    <property type="molecule type" value="Genomic_DNA"/>
</dbReference>
<dbReference type="InterPro" id="IPR050624">
    <property type="entry name" value="HTH-type_Tx_Regulator"/>
</dbReference>